<protein>
    <submittedName>
        <fullName evidence="2">PDZ domain-containing protein</fullName>
    </submittedName>
</protein>
<dbReference type="Gene3D" id="3.30.230.10">
    <property type="match status" value="1"/>
</dbReference>
<dbReference type="Pfam" id="PF05362">
    <property type="entry name" value="Lon_C"/>
    <property type="match status" value="1"/>
</dbReference>
<evidence type="ECO:0000313" key="2">
    <source>
        <dbReference type="EMBL" id="MBB5935241.1"/>
    </source>
</evidence>
<accession>A0A7W9Q826</accession>
<name>A0A7W9Q826_9ACTN</name>
<reference evidence="2 3" key="1">
    <citation type="submission" date="2020-08" db="EMBL/GenBank/DDBJ databases">
        <title>Genomic Encyclopedia of Type Strains, Phase III (KMG-III): the genomes of soil and plant-associated and newly described type strains.</title>
        <authorList>
            <person name="Whitman W."/>
        </authorList>
    </citation>
    <scope>NUCLEOTIDE SEQUENCE [LARGE SCALE GENOMIC DNA]</scope>
    <source>
        <strain evidence="2 3">CECT 8305</strain>
    </source>
</reference>
<dbReference type="GO" id="GO:0006508">
    <property type="term" value="P:proteolysis"/>
    <property type="evidence" value="ECO:0007669"/>
    <property type="project" value="InterPro"/>
</dbReference>
<keyword evidence="3" id="KW-1185">Reference proteome</keyword>
<dbReference type="Proteomes" id="UP000588098">
    <property type="component" value="Unassembled WGS sequence"/>
</dbReference>
<dbReference type="EMBL" id="JACHJL010000004">
    <property type="protein sequence ID" value="MBB5935241.1"/>
    <property type="molecule type" value="Genomic_DNA"/>
</dbReference>
<proteinExistence type="predicted"/>
<dbReference type="InterPro" id="IPR020568">
    <property type="entry name" value="Ribosomal_Su5_D2-typ_SF"/>
</dbReference>
<dbReference type="SUPFAM" id="SSF54211">
    <property type="entry name" value="Ribosomal protein S5 domain 2-like"/>
    <property type="match status" value="1"/>
</dbReference>
<sequence>MSLRARILAVCSALVLALLAAVAFAPLPFSIAYPGLTANVLGSDKGEQVITISGAETRKTTGQLRMTAIVATGPTVDVRLKDVISGWFDTGRAVMPRDSVYPVGDSPEEVDKHNLKEMKESQDTAVQAALSYLHRSPEKVRITLRLGKVGGPSAGLMFSLGIIDKLDGDGRGGDLTGGRIISGTGTIDADGKVGPVGGVGLKPKAAKRDGASVFLVPKEQCSDVTEELPKGLKLIPVKELKDAVSSLQALAAGKEVPSC</sequence>
<dbReference type="InterPro" id="IPR008269">
    <property type="entry name" value="Lon_proteolytic"/>
</dbReference>
<dbReference type="AlphaFoldDB" id="A0A7W9Q826"/>
<dbReference type="GO" id="GO:0004252">
    <property type="term" value="F:serine-type endopeptidase activity"/>
    <property type="evidence" value="ECO:0007669"/>
    <property type="project" value="InterPro"/>
</dbReference>
<dbReference type="InterPro" id="IPR014721">
    <property type="entry name" value="Ribsml_uS5_D2-typ_fold_subgr"/>
</dbReference>
<organism evidence="2 3">
    <name type="scientific">Streptomyces zagrosensis</name>
    <dbReference type="NCBI Taxonomy" id="1042984"/>
    <lineage>
        <taxon>Bacteria</taxon>
        <taxon>Bacillati</taxon>
        <taxon>Actinomycetota</taxon>
        <taxon>Actinomycetes</taxon>
        <taxon>Kitasatosporales</taxon>
        <taxon>Streptomycetaceae</taxon>
        <taxon>Streptomyces</taxon>
    </lineage>
</organism>
<dbReference type="RefSeq" id="WP_184571457.1">
    <property type="nucleotide sequence ID" value="NZ_JACHJL010000004.1"/>
</dbReference>
<dbReference type="GO" id="GO:0004176">
    <property type="term" value="F:ATP-dependent peptidase activity"/>
    <property type="evidence" value="ECO:0007669"/>
    <property type="project" value="InterPro"/>
</dbReference>
<comment type="caution">
    <text evidence="2">The sequence shown here is derived from an EMBL/GenBank/DDBJ whole genome shotgun (WGS) entry which is preliminary data.</text>
</comment>
<feature type="domain" description="Lon proteolytic" evidence="1">
    <location>
        <begin position="150"/>
        <end position="244"/>
    </location>
</feature>
<evidence type="ECO:0000313" key="3">
    <source>
        <dbReference type="Proteomes" id="UP000588098"/>
    </source>
</evidence>
<gene>
    <name evidence="2" type="ORF">FHS42_002291</name>
</gene>
<evidence type="ECO:0000259" key="1">
    <source>
        <dbReference type="Pfam" id="PF05362"/>
    </source>
</evidence>